<name>A0A366FGB6_9HYPH</name>
<dbReference type="PIRSF" id="PIRSF001362">
    <property type="entry name" value="Isocit_lyase"/>
    <property type="match status" value="1"/>
</dbReference>
<dbReference type="CDD" id="cd00377">
    <property type="entry name" value="ICL_PEPM"/>
    <property type="match status" value="1"/>
</dbReference>
<dbReference type="EMBL" id="QNRK01000012">
    <property type="protein sequence ID" value="RBP13156.1"/>
    <property type="molecule type" value="Genomic_DNA"/>
</dbReference>
<evidence type="ECO:0000256" key="7">
    <source>
        <dbReference type="PIRSR" id="PIRSR001362-3"/>
    </source>
</evidence>
<dbReference type="SUPFAM" id="SSF51621">
    <property type="entry name" value="Phosphoenolpyruvate/pyruvate domain"/>
    <property type="match status" value="1"/>
</dbReference>
<organism evidence="8 9">
    <name type="scientific">Roseiarcus fermentans</name>
    <dbReference type="NCBI Taxonomy" id="1473586"/>
    <lineage>
        <taxon>Bacteria</taxon>
        <taxon>Pseudomonadati</taxon>
        <taxon>Pseudomonadota</taxon>
        <taxon>Alphaproteobacteria</taxon>
        <taxon>Hyphomicrobiales</taxon>
        <taxon>Roseiarcaceae</taxon>
        <taxon>Roseiarcus</taxon>
    </lineage>
</organism>
<dbReference type="Gene3D" id="3.20.20.60">
    <property type="entry name" value="Phosphoenolpyruvate-binding domains"/>
    <property type="match status" value="1"/>
</dbReference>
<dbReference type="GO" id="GO:0019752">
    <property type="term" value="P:carboxylic acid metabolic process"/>
    <property type="evidence" value="ECO:0007669"/>
    <property type="project" value="InterPro"/>
</dbReference>
<dbReference type="AlphaFoldDB" id="A0A366FGB6"/>
<feature type="binding site" evidence="7">
    <location>
        <position position="237"/>
    </location>
    <ligand>
        <name>Mg(2+)</name>
        <dbReference type="ChEBI" id="CHEBI:18420"/>
    </ligand>
</feature>
<comment type="catalytic activity">
    <reaction evidence="3">
        <text>D-threo-isocitrate = glyoxylate + succinate</text>
        <dbReference type="Rhea" id="RHEA:13245"/>
        <dbReference type="ChEBI" id="CHEBI:15562"/>
        <dbReference type="ChEBI" id="CHEBI:30031"/>
        <dbReference type="ChEBI" id="CHEBI:36655"/>
        <dbReference type="EC" id="4.1.3.1"/>
    </reaction>
</comment>
<gene>
    <name evidence="8" type="ORF">DFR50_112127</name>
</gene>
<reference evidence="8 9" key="1">
    <citation type="submission" date="2018-06" db="EMBL/GenBank/DDBJ databases">
        <title>Genomic Encyclopedia of Type Strains, Phase IV (KMG-IV): sequencing the most valuable type-strain genomes for metagenomic binning, comparative biology and taxonomic classification.</title>
        <authorList>
            <person name="Goeker M."/>
        </authorList>
    </citation>
    <scope>NUCLEOTIDE SEQUENCE [LARGE SCALE GENOMIC DNA]</scope>
    <source>
        <strain evidence="8 9">DSM 24875</strain>
    </source>
</reference>
<evidence type="ECO:0000256" key="6">
    <source>
        <dbReference type="PIRSR" id="PIRSR001362-1"/>
    </source>
</evidence>
<keyword evidence="2 8" id="KW-0456">Lyase</keyword>
<comment type="cofactor">
    <cofactor evidence="7">
        <name>Mg(2+)</name>
        <dbReference type="ChEBI" id="CHEBI:18420"/>
    </cofactor>
    <text evidence="7">Can also use Mn(2+) ion.</text>
</comment>
<dbReference type="GO" id="GO:0004451">
    <property type="term" value="F:isocitrate lyase activity"/>
    <property type="evidence" value="ECO:0007669"/>
    <property type="project" value="UniProtKB-EC"/>
</dbReference>
<dbReference type="GO" id="GO:0046872">
    <property type="term" value="F:metal ion binding"/>
    <property type="evidence" value="ECO:0007669"/>
    <property type="project" value="UniProtKB-KW"/>
</dbReference>
<dbReference type="PANTHER" id="PTHR21631:SF3">
    <property type="entry name" value="BIFUNCTIONAL GLYOXYLATE CYCLE PROTEIN"/>
    <property type="match status" value="1"/>
</dbReference>
<evidence type="ECO:0000256" key="4">
    <source>
        <dbReference type="ARBA" id="ARBA00031022"/>
    </source>
</evidence>
<keyword evidence="7" id="KW-0460">Magnesium</keyword>
<dbReference type="InterPro" id="IPR006254">
    <property type="entry name" value="Isocitrate_lyase"/>
</dbReference>
<dbReference type="PANTHER" id="PTHR21631">
    <property type="entry name" value="ISOCITRATE LYASE/MALATE SYNTHASE"/>
    <property type="match status" value="1"/>
</dbReference>
<keyword evidence="7" id="KW-0479">Metal-binding</keyword>
<evidence type="ECO:0000256" key="3">
    <source>
        <dbReference type="ARBA" id="ARBA00023531"/>
    </source>
</evidence>
<accession>A0A366FGB6</accession>
<evidence type="ECO:0000256" key="5">
    <source>
        <dbReference type="ARBA" id="ARBA00031921"/>
    </source>
</evidence>
<feature type="active site" description="Proton acceptor" evidence="6">
    <location>
        <position position="275"/>
    </location>
</feature>
<evidence type="ECO:0000313" key="9">
    <source>
        <dbReference type="Proteomes" id="UP000253529"/>
    </source>
</evidence>
<sequence>MPSAFRTGTTLVVRICDRWEPREWFALSADPFYRDPEWGRDADLKPSKEGKGTMTQRYSDLAAELDARFPDGYAPGGVSVDDIVQLRLQNTFDTHLDIARAMAKVMRADMAAYDADPSRFTQSLGCWSGFHAQQMIKAVKRLRGTTKGAYVYLSGWMVAGLRNRFGHQPDQSMHEKTAVVDLIEEIYVSLRQADEVAVNDLFKDLKAARETGDAAAEKAAIAALDGFETHVVPIIADIDAGFGNEHATYLLAKAMIQAGACCLQIENQVSDAKQCGHQDGKVTVPREDFIEKLRACRLAFEELGVPDGVIVARTDSLGAGLTQKIPVSQQPGDLASEYIKWLKTEPVDAANPLLDGEVAIKVGGQLVRPVRLANGLFAFKEGSGRARVIEDCIANLTEGGADLLWIETDTPNVKEIASMVAAIRKVVPNAKLTYNNSPSFNWTLNLRKQVRAEWIAEGRIKADAYPDGTALMSASLDDDPLGLEADARLARFQADISAEAGVFHNLITLPTFHLTAKSMDELSRGYFGPDRMKAYVNTVQREEIRRGVSAVRHQHEVGSDLGDAFKEMVSGERALKAGGHGNTMNQFAAE</sequence>
<evidence type="ECO:0000313" key="8">
    <source>
        <dbReference type="EMBL" id="RBP13156.1"/>
    </source>
</evidence>
<dbReference type="NCBIfam" id="NF005074">
    <property type="entry name" value="PRK06498.1"/>
    <property type="match status" value="1"/>
</dbReference>
<dbReference type="Pfam" id="PF00463">
    <property type="entry name" value="ICL"/>
    <property type="match status" value="3"/>
</dbReference>
<comment type="caution">
    <text evidence="8">The sequence shown here is derived from an EMBL/GenBank/DDBJ whole genome shotgun (WGS) entry which is preliminary data.</text>
</comment>
<evidence type="ECO:0000256" key="2">
    <source>
        <dbReference type="ARBA" id="ARBA00023239"/>
    </source>
</evidence>
<dbReference type="InterPro" id="IPR040442">
    <property type="entry name" value="Pyrv_kinase-like_dom_sf"/>
</dbReference>
<dbReference type="InterPro" id="IPR015813">
    <property type="entry name" value="Pyrv/PenolPyrv_kinase-like_dom"/>
</dbReference>
<proteinExistence type="predicted"/>
<keyword evidence="9" id="KW-1185">Reference proteome</keyword>
<evidence type="ECO:0000256" key="1">
    <source>
        <dbReference type="ARBA" id="ARBA00017446"/>
    </source>
</evidence>
<protein>
    <recommendedName>
        <fullName evidence="1">Isocitrate lyase</fullName>
    </recommendedName>
    <alternativeName>
        <fullName evidence="4">Isocitrase</fullName>
    </alternativeName>
    <alternativeName>
        <fullName evidence="5">Isocitratase</fullName>
    </alternativeName>
</protein>
<dbReference type="InterPro" id="IPR039556">
    <property type="entry name" value="ICL/PEPM"/>
</dbReference>
<dbReference type="Proteomes" id="UP000253529">
    <property type="component" value="Unassembled WGS sequence"/>
</dbReference>